<organism evidence="2 3">
    <name type="scientific">Haemonchus contortus</name>
    <name type="common">Barber pole worm</name>
    <dbReference type="NCBI Taxonomy" id="6289"/>
    <lineage>
        <taxon>Eukaryota</taxon>
        <taxon>Metazoa</taxon>
        <taxon>Ecdysozoa</taxon>
        <taxon>Nematoda</taxon>
        <taxon>Chromadorea</taxon>
        <taxon>Rhabditida</taxon>
        <taxon>Rhabditina</taxon>
        <taxon>Rhabditomorpha</taxon>
        <taxon>Strongyloidea</taxon>
        <taxon>Trichostrongylidae</taxon>
        <taxon>Haemonchus</taxon>
    </lineage>
</organism>
<evidence type="ECO:0000313" key="3">
    <source>
        <dbReference type="WBParaSite" id="HCON_00022360-00001"/>
    </source>
</evidence>
<feature type="region of interest" description="Disordered" evidence="1">
    <location>
        <begin position="392"/>
        <end position="498"/>
    </location>
</feature>
<dbReference type="Proteomes" id="UP000025227">
    <property type="component" value="Unplaced"/>
</dbReference>
<accession>A0A7I5E637</accession>
<dbReference type="OMA" id="ERDNNHL"/>
<feature type="compositionally biased region" description="Polar residues" evidence="1">
    <location>
        <begin position="237"/>
        <end position="260"/>
    </location>
</feature>
<protein>
    <submittedName>
        <fullName evidence="3">PHD-type domain-containing protein</fullName>
    </submittedName>
</protein>
<evidence type="ECO:0000313" key="2">
    <source>
        <dbReference type="Proteomes" id="UP000025227"/>
    </source>
</evidence>
<feature type="compositionally biased region" description="Polar residues" evidence="1">
    <location>
        <begin position="88"/>
        <end position="98"/>
    </location>
</feature>
<dbReference type="AlphaFoldDB" id="A0A7I5E637"/>
<keyword evidence="2" id="KW-1185">Reference proteome</keyword>
<dbReference type="GO" id="GO:0003677">
    <property type="term" value="F:DNA binding"/>
    <property type="evidence" value="ECO:0007669"/>
    <property type="project" value="InterPro"/>
</dbReference>
<feature type="compositionally biased region" description="Basic and acidic residues" evidence="1">
    <location>
        <begin position="327"/>
        <end position="342"/>
    </location>
</feature>
<name>A0A7I5E637_HAECO</name>
<sequence length="524" mass="57567">MLERDNNHLAPSSNFGSCNYDEIECDNLSTNEAGPSDAVEPKSAIDVALELIAQEELEAINAARIAALNKPKPRGRPPLSRKAAENTAIPTKSKSDLSDMQVSIQHKEVESSQKVVPNTANMNGMNGIDQSAASLPPILKDHLEVEAAARVEPQSMEVSLFGTDSCEPETTDFHKMVLLNYGSVDGRLEDDEEEDEEEEEKDVKDSGGQWNNSKESSLPRKESPPKKGSRKSEEISSEITNHNESATTASVTPSDSSSLTVKDEKDTPTSMETDEVDRPATSSSSRKRRTHEKKTRGRPRKSRDAPSPVKTGRPRGRPRKNGSDPVPRVERKSIEKKLNERLQKRRPRRAAAMIQDFLELYAKVDLADLEFIHARATTFVRMLVDEYVEESKMNAAKSSSRSDTQSSRDSKGSKSETAERKSERKGSSSNRDSHSYFSKRGSSASSNAVDDMASAEEPESSADEVSPERGYDSNSDPGAEFAEENHSDDLPLGRTTSLSDSFIDSIPVIRGAVLQQLPTVIDSV</sequence>
<feature type="compositionally biased region" description="Basic and acidic residues" evidence="1">
    <location>
        <begin position="217"/>
        <end position="234"/>
    </location>
</feature>
<dbReference type="SMART" id="SM00384">
    <property type="entry name" value="AT_hook"/>
    <property type="match status" value="3"/>
</dbReference>
<proteinExistence type="predicted"/>
<feature type="compositionally biased region" description="Acidic residues" evidence="1">
    <location>
        <begin position="453"/>
        <end position="462"/>
    </location>
</feature>
<feature type="region of interest" description="Disordered" evidence="1">
    <location>
        <begin position="185"/>
        <end position="349"/>
    </location>
</feature>
<feature type="compositionally biased region" description="Basic and acidic residues" evidence="1">
    <location>
        <begin position="406"/>
        <end position="434"/>
    </location>
</feature>
<dbReference type="WBParaSite" id="HCON_00022360-00001">
    <property type="protein sequence ID" value="HCON_00022360-00001"/>
    <property type="gene ID" value="HCON_00022360"/>
</dbReference>
<feature type="compositionally biased region" description="Acidic residues" evidence="1">
    <location>
        <begin position="188"/>
        <end position="200"/>
    </location>
</feature>
<dbReference type="InterPro" id="IPR017956">
    <property type="entry name" value="AT_hook_DNA-bd_motif"/>
</dbReference>
<dbReference type="OrthoDB" id="5850653at2759"/>
<feature type="region of interest" description="Disordered" evidence="1">
    <location>
        <begin position="70"/>
        <end position="98"/>
    </location>
</feature>
<reference evidence="3" key="1">
    <citation type="submission" date="2020-12" db="UniProtKB">
        <authorList>
            <consortium name="WormBaseParasite"/>
        </authorList>
    </citation>
    <scope>IDENTIFICATION</scope>
    <source>
        <strain evidence="3">MHco3</strain>
    </source>
</reference>
<evidence type="ECO:0000256" key="1">
    <source>
        <dbReference type="SAM" id="MobiDB-lite"/>
    </source>
</evidence>
<feature type="region of interest" description="Disordered" evidence="1">
    <location>
        <begin position="1"/>
        <end position="21"/>
    </location>
</feature>
<feature type="compositionally biased region" description="Basic residues" evidence="1">
    <location>
        <begin position="285"/>
        <end position="301"/>
    </location>
</feature>